<dbReference type="HOGENOM" id="CLU_004745_0_0_1"/>
<evidence type="ECO:0008006" key="7">
    <source>
        <dbReference type="Google" id="ProtNLM"/>
    </source>
</evidence>
<comment type="function">
    <text evidence="1">Involved in endocytosis.</text>
</comment>
<dbReference type="InterPro" id="IPR051722">
    <property type="entry name" value="Endocytosis_PI4K-reg_protein"/>
</dbReference>
<dbReference type="AlphaFoldDB" id="A0A0C3S901"/>
<evidence type="ECO:0000256" key="2">
    <source>
        <dbReference type="ARBA" id="ARBA00038251"/>
    </source>
</evidence>
<dbReference type="STRING" id="745531.A0A0C3S901"/>
<dbReference type="Pfam" id="PF13432">
    <property type="entry name" value="TPR_16"/>
    <property type="match status" value="2"/>
</dbReference>
<organism evidence="5 6">
    <name type="scientific">Phlebiopsis gigantea (strain 11061_1 CR5-6)</name>
    <name type="common">White-rot fungus</name>
    <name type="synonym">Peniophora gigantea</name>
    <dbReference type="NCBI Taxonomy" id="745531"/>
    <lineage>
        <taxon>Eukaryota</taxon>
        <taxon>Fungi</taxon>
        <taxon>Dikarya</taxon>
        <taxon>Basidiomycota</taxon>
        <taxon>Agaricomycotina</taxon>
        <taxon>Agaricomycetes</taxon>
        <taxon>Polyporales</taxon>
        <taxon>Phanerochaetaceae</taxon>
        <taxon>Phlebiopsis</taxon>
    </lineage>
</organism>
<dbReference type="Proteomes" id="UP000053257">
    <property type="component" value="Unassembled WGS sequence"/>
</dbReference>
<evidence type="ECO:0000313" key="5">
    <source>
        <dbReference type="EMBL" id="KIP07862.1"/>
    </source>
</evidence>
<keyword evidence="6" id="KW-1185">Reference proteome</keyword>
<sequence length="1137" mass="125549">MASGKDKHYWSQLLATLTAGSWDISLPAKAANGTVLPWSELLRKFNKHCHGYADVAELASQTQALSLLVEVGVAGQDGPSESVAIGEECVLQNERRDEVAAGYNTLKGMRNSDKEPVRLLLAYYAYALDRPAECIAILDEIPQLEDAQRRLAAYETMRVDAPANGTAVSSTTESTASTSRPGSMFASAPRPEDEDGRLWGLTEVLRSTALKGMSLERTHPQDTRKALEVYLTGVSYIDDVVPVIQRSLNTASPQVVSTSSGSFAKFRELWRWSERLLRRAIILTAQTSNASTDESFWALQSTYRACSAHWPPAFRPELRSTVATIHVRAFVLRARELPSDALRAKTPRWISTARSVLQELRALLSVCTHFPKAGERNVRVEDFVDLCVAVWEADGAVGEYAGWAIDFLWWATRLTFNSFRIYRHMFRLLFASGDPELAKRTLRLYIQVVSKVREAGSSQGGTMVDAEGILEWDTDRLWVQTLVLGVKMLCRLAVQEVDHGKAVELAKEAGTVIQKARTRLDEHDKELVASVLLADGIYHSAMVHAVEQDPRTRNVKLAQSFECFTAAVNTHPTASAYHHLALACSRPGPSKDLAVAIEHARAAVEADPNEVRHWHLLGLLLAANGDWQASKQVLELGIGNAEAGLIDDEAASQGPVQANGIAPNLTIRDFVETVNASEQGVDGPAVNGHTNGVFHETILPPTTTTVPPSSTLLQPLGDRLLSNRQEKFEYALQARMTQLALTELVEGAEAVGDKWLEVFLWFREKRPAALDDSDRRVSQDTRPFDMMSTRTQQPIPAAVETKEEPMGEGSPVEMQASIPITITPATPAATPHDATPQASTVQVHVEMSGEKRSVSLDEKDRDISRGKKVREVFKNQVHKNQARITTISKKIGHGVGRHSSINLKRMASAPDFHTVLSHNPYQASSIHLRQYNSIHTSQHDLGLLDVPPPPRAASPDPVARSATNHRTNRDLRLLSDVWLMSAAIFRRLGKIEQAKGAIQEAEVRDEDNPAVWVQLGLYHAALGDNYRAAEAFRKALFIRPNDIPATVYLCRIYLTAPAPRDGKCAEVEMENVDLAAGLLSDLTRGAAWDVPEAWYFLAQAYKLQGRRDRERECLNYALSLSQTRGVRDITAAVGWCL</sequence>
<protein>
    <recommendedName>
        <fullName evidence="7">TPR-like protein</fullName>
    </recommendedName>
</protein>
<accession>A0A0C3S901</accession>
<feature type="compositionally biased region" description="Low complexity" evidence="4">
    <location>
        <begin position="166"/>
        <end position="179"/>
    </location>
</feature>
<dbReference type="SMART" id="SM00028">
    <property type="entry name" value="TPR"/>
    <property type="match status" value="4"/>
</dbReference>
<feature type="compositionally biased region" description="Basic and acidic residues" evidence="4">
    <location>
        <begin position="770"/>
        <end position="783"/>
    </location>
</feature>
<dbReference type="PANTHER" id="PTHR23083">
    <property type="entry name" value="TETRATRICOPEPTIDE REPEAT PROTEIN, TPR"/>
    <property type="match status" value="1"/>
</dbReference>
<dbReference type="EMBL" id="KN840489">
    <property type="protein sequence ID" value="KIP07862.1"/>
    <property type="molecule type" value="Genomic_DNA"/>
</dbReference>
<comment type="similarity">
    <text evidence="2">Belongs to the YPP1 family.</text>
</comment>
<feature type="region of interest" description="Disordered" evidence="4">
    <location>
        <begin position="164"/>
        <end position="193"/>
    </location>
</feature>
<proteinExistence type="inferred from homology"/>
<dbReference type="PANTHER" id="PTHR23083:SF464">
    <property type="entry name" value="TETRATRICOPEPTIDE REPEAT DOMAIN 7, ISOFORM A"/>
    <property type="match status" value="1"/>
</dbReference>
<reference evidence="5 6" key="1">
    <citation type="journal article" date="2014" name="PLoS Genet.">
        <title>Analysis of the Phlebiopsis gigantea genome, transcriptome and secretome provides insight into its pioneer colonization strategies of wood.</title>
        <authorList>
            <person name="Hori C."/>
            <person name="Ishida T."/>
            <person name="Igarashi K."/>
            <person name="Samejima M."/>
            <person name="Suzuki H."/>
            <person name="Master E."/>
            <person name="Ferreira P."/>
            <person name="Ruiz-Duenas F.J."/>
            <person name="Held B."/>
            <person name="Canessa P."/>
            <person name="Larrondo L.F."/>
            <person name="Schmoll M."/>
            <person name="Druzhinina I.S."/>
            <person name="Kubicek C.P."/>
            <person name="Gaskell J.A."/>
            <person name="Kersten P."/>
            <person name="St John F."/>
            <person name="Glasner J."/>
            <person name="Sabat G."/>
            <person name="Splinter BonDurant S."/>
            <person name="Syed K."/>
            <person name="Yadav J."/>
            <person name="Mgbeahuruike A.C."/>
            <person name="Kovalchuk A."/>
            <person name="Asiegbu F.O."/>
            <person name="Lackner G."/>
            <person name="Hoffmeister D."/>
            <person name="Rencoret J."/>
            <person name="Gutierrez A."/>
            <person name="Sun H."/>
            <person name="Lindquist E."/>
            <person name="Barry K."/>
            <person name="Riley R."/>
            <person name="Grigoriev I.V."/>
            <person name="Henrissat B."/>
            <person name="Kues U."/>
            <person name="Berka R.M."/>
            <person name="Martinez A.T."/>
            <person name="Covert S.F."/>
            <person name="Blanchette R.A."/>
            <person name="Cullen D."/>
        </authorList>
    </citation>
    <scope>NUCLEOTIDE SEQUENCE [LARGE SCALE GENOMIC DNA]</scope>
    <source>
        <strain evidence="5 6">11061_1 CR5-6</strain>
    </source>
</reference>
<keyword evidence="3" id="KW-0802">TPR repeat</keyword>
<dbReference type="OrthoDB" id="29013at2759"/>
<dbReference type="PROSITE" id="PS50005">
    <property type="entry name" value="TPR"/>
    <property type="match status" value="1"/>
</dbReference>
<evidence type="ECO:0000256" key="4">
    <source>
        <dbReference type="SAM" id="MobiDB-lite"/>
    </source>
</evidence>
<dbReference type="Pfam" id="PF13181">
    <property type="entry name" value="TPR_8"/>
    <property type="match status" value="1"/>
</dbReference>
<evidence type="ECO:0000256" key="1">
    <source>
        <dbReference type="ARBA" id="ARBA00002550"/>
    </source>
</evidence>
<gene>
    <name evidence="5" type="ORF">PHLGIDRAFT_70390</name>
</gene>
<evidence type="ECO:0000313" key="6">
    <source>
        <dbReference type="Proteomes" id="UP000053257"/>
    </source>
</evidence>
<feature type="region of interest" description="Disordered" evidence="4">
    <location>
        <begin position="770"/>
        <end position="789"/>
    </location>
</feature>
<dbReference type="InterPro" id="IPR011990">
    <property type="entry name" value="TPR-like_helical_dom_sf"/>
</dbReference>
<dbReference type="InterPro" id="IPR019734">
    <property type="entry name" value="TPR_rpt"/>
</dbReference>
<name>A0A0C3S901_PHLG1</name>
<dbReference type="Gene3D" id="1.25.40.10">
    <property type="entry name" value="Tetratricopeptide repeat domain"/>
    <property type="match status" value="2"/>
</dbReference>
<dbReference type="SUPFAM" id="SSF48452">
    <property type="entry name" value="TPR-like"/>
    <property type="match status" value="1"/>
</dbReference>
<feature type="repeat" description="TPR" evidence="3">
    <location>
        <begin position="1009"/>
        <end position="1042"/>
    </location>
</feature>
<evidence type="ECO:0000256" key="3">
    <source>
        <dbReference type="PROSITE-ProRule" id="PRU00339"/>
    </source>
</evidence>